<gene>
    <name evidence="2" type="ORF">BD410DRAFT_805826</name>
</gene>
<dbReference type="VEuPathDB" id="FungiDB:BD410DRAFT_805826"/>
<proteinExistence type="predicted"/>
<feature type="compositionally biased region" description="Basic and acidic residues" evidence="1">
    <location>
        <begin position="90"/>
        <end position="110"/>
    </location>
</feature>
<evidence type="ECO:0000313" key="2">
    <source>
        <dbReference type="EMBL" id="TDL19412.1"/>
    </source>
</evidence>
<accession>A0A4Y7PWY4</accession>
<name>A0A4Y7PWY4_9AGAM</name>
<dbReference type="Proteomes" id="UP000294933">
    <property type="component" value="Unassembled WGS sequence"/>
</dbReference>
<dbReference type="EMBL" id="ML170197">
    <property type="protein sequence ID" value="TDL19412.1"/>
    <property type="molecule type" value="Genomic_DNA"/>
</dbReference>
<reference evidence="2 3" key="1">
    <citation type="submission" date="2018-06" db="EMBL/GenBank/DDBJ databases">
        <title>A transcriptomic atlas of mushroom development highlights an independent origin of complex multicellularity.</title>
        <authorList>
            <consortium name="DOE Joint Genome Institute"/>
            <person name="Krizsan K."/>
            <person name="Almasi E."/>
            <person name="Merenyi Z."/>
            <person name="Sahu N."/>
            <person name="Viragh M."/>
            <person name="Koszo T."/>
            <person name="Mondo S."/>
            <person name="Kiss B."/>
            <person name="Balint B."/>
            <person name="Kues U."/>
            <person name="Barry K."/>
            <person name="Hegedus J.C."/>
            <person name="Henrissat B."/>
            <person name="Johnson J."/>
            <person name="Lipzen A."/>
            <person name="Ohm R."/>
            <person name="Nagy I."/>
            <person name="Pangilinan J."/>
            <person name="Yan J."/>
            <person name="Xiong Y."/>
            <person name="Grigoriev I.V."/>
            <person name="Hibbett D.S."/>
            <person name="Nagy L.G."/>
        </authorList>
    </citation>
    <scope>NUCLEOTIDE SEQUENCE [LARGE SCALE GENOMIC DNA]</scope>
    <source>
        <strain evidence="2 3">SZMC22713</strain>
    </source>
</reference>
<dbReference type="AlphaFoldDB" id="A0A4Y7PWY4"/>
<protein>
    <submittedName>
        <fullName evidence="2">Uncharacterized protein</fullName>
    </submittedName>
</protein>
<evidence type="ECO:0000313" key="3">
    <source>
        <dbReference type="Proteomes" id="UP000294933"/>
    </source>
</evidence>
<feature type="region of interest" description="Disordered" evidence="1">
    <location>
        <begin position="1"/>
        <end position="29"/>
    </location>
</feature>
<organism evidence="2 3">
    <name type="scientific">Rickenella mellea</name>
    <dbReference type="NCBI Taxonomy" id="50990"/>
    <lineage>
        <taxon>Eukaryota</taxon>
        <taxon>Fungi</taxon>
        <taxon>Dikarya</taxon>
        <taxon>Basidiomycota</taxon>
        <taxon>Agaricomycotina</taxon>
        <taxon>Agaricomycetes</taxon>
        <taxon>Hymenochaetales</taxon>
        <taxon>Rickenellaceae</taxon>
        <taxon>Rickenella</taxon>
    </lineage>
</organism>
<sequence length="110" mass="11765">MAAPTPSKTEPKWKAAEVAQESEPSSCETDISRLTSLLAIANISEENADKDLEELLKGLETADGLARGVEDRLDGLLEDLEALLAGLEGTRAEGKGKIDEAENNEKKEQG</sequence>
<keyword evidence="3" id="KW-1185">Reference proteome</keyword>
<feature type="region of interest" description="Disordered" evidence="1">
    <location>
        <begin position="89"/>
        <end position="110"/>
    </location>
</feature>
<evidence type="ECO:0000256" key="1">
    <source>
        <dbReference type="SAM" id="MobiDB-lite"/>
    </source>
</evidence>